<dbReference type="Proteomes" id="UP001076464">
    <property type="component" value="Unassembled WGS sequence"/>
</dbReference>
<evidence type="ECO:0000313" key="1">
    <source>
        <dbReference type="EMBL" id="MCY4745777.1"/>
    </source>
</evidence>
<gene>
    <name evidence="1" type="ORF">NYO99_12405</name>
</gene>
<organism evidence="1 2">
    <name type="scientific">Roseateles hydrophilus</name>
    <dbReference type="NCBI Taxonomy" id="2975054"/>
    <lineage>
        <taxon>Bacteria</taxon>
        <taxon>Pseudomonadati</taxon>
        <taxon>Pseudomonadota</taxon>
        <taxon>Betaproteobacteria</taxon>
        <taxon>Burkholderiales</taxon>
        <taxon>Sphaerotilaceae</taxon>
        <taxon>Roseateles</taxon>
    </lineage>
</organism>
<sequence length="295" mass="30737">MSRHLFASLGLAMLTGCQSGEAPSHTPTPSATPGAADDSPAALMAAAFPGWAPGRAHAVAVGTPEPSSGQVMDVQVAPARVVALDAQHRVLVVTGPPVTADGEPVASHANGANVGLYGFERRNGRWHRTFAQPSLAWTGFFGQAGELQAHPLGAGRWALSIENGSCWQGQCGRWLTLFSLSARGGQALAPALQTQASAVGATLGCEEVLQGQPLPADNPMPVTADTCYDISSRWRFEPTSGPGWPALVLDFGGAEVAPADAASAPQRRAVQAQWVLRHDGQAYRPVQGRNPVRAF</sequence>
<keyword evidence="2" id="KW-1185">Reference proteome</keyword>
<reference evidence="1" key="1">
    <citation type="submission" date="2022-08" db="EMBL/GenBank/DDBJ databases">
        <title>Genome sequencing of Pelomonas sp. UHG3.</title>
        <authorList>
            <person name="So Y."/>
        </authorList>
    </citation>
    <scope>NUCLEOTIDE SEQUENCE</scope>
    <source>
        <strain evidence="1">UHG3</strain>
    </source>
</reference>
<evidence type="ECO:0000313" key="2">
    <source>
        <dbReference type="Proteomes" id="UP001076464"/>
    </source>
</evidence>
<proteinExistence type="predicted"/>
<accession>A0ACC6CBE9</accession>
<protein>
    <submittedName>
        <fullName evidence="1">Uncharacterized protein</fullName>
    </submittedName>
</protein>
<comment type="caution">
    <text evidence="1">The sequence shown here is derived from an EMBL/GenBank/DDBJ whole genome shotgun (WGS) entry which is preliminary data.</text>
</comment>
<dbReference type="EMBL" id="JAPPUY010000003">
    <property type="protein sequence ID" value="MCY4745777.1"/>
    <property type="molecule type" value="Genomic_DNA"/>
</dbReference>
<name>A0ACC6CBE9_9BURK</name>